<comment type="cofactor">
    <cofactor evidence="1">
        <name>Fe cation</name>
        <dbReference type="ChEBI" id="CHEBI:24875"/>
    </cofactor>
</comment>
<proteinExistence type="predicted"/>
<gene>
    <name evidence="2" type="ORF">A4R35_12115</name>
</gene>
<evidence type="ECO:0000313" key="2">
    <source>
        <dbReference type="EMBL" id="RAQ96281.1"/>
    </source>
</evidence>
<keyword evidence="3" id="KW-1185">Reference proteome</keyword>
<dbReference type="InterPro" id="IPR012348">
    <property type="entry name" value="RNR-like"/>
</dbReference>
<dbReference type="InterPro" id="IPR009078">
    <property type="entry name" value="Ferritin-like_SF"/>
</dbReference>
<dbReference type="InterPro" id="IPR000358">
    <property type="entry name" value="RNR_small_fam"/>
</dbReference>
<organism evidence="2 3">
    <name type="scientific">Thermogemmatispora tikiterensis</name>
    <dbReference type="NCBI Taxonomy" id="1825093"/>
    <lineage>
        <taxon>Bacteria</taxon>
        <taxon>Bacillati</taxon>
        <taxon>Chloroflexota</taxon>
        <taxon>Ktedonobacteria</taxon>
        <taxon>Thermogemmatisporales</taxon>
        <taxon>Thermogemmatisporaceae</taxon>
        <taxon>Thermogemmatispora</taxon>
    </lineage>
</organism>
<dbReference type="Pfam" id="PF00268">
    <property type="entry name" value="Ribonuc_red_sm"/>
    <property type="match status" value="1"/>
</dbReference>
<dbReference type="AlphaFoldDB" id="A0A328VHC4"/>
<comment type="caution">
    <text evidence="2">The sequence shown here is derived from an EMBL/GenBank/DDBJ whole genome shotgun (WGS) entry which is preliminary data.</text>
</comment>
<dbReference type="EMBL" id="MCIF01000002">
    <property type="protein sequence ID" value="RAQ96281.1"/>
    <property type="molecule type" value="Genomic_DNA"/>
</dbReference>
<evidence type="ECO:0000256" key="1">
    <source>
        <dbReference type="ARBA" id="ARBA00001962"/>
    </source>
</evidence>
<protein>
    <submittedName>
        <fullName evidence="2">Uncharacterized protein</fullName>
    </submittedName>
</protein>
<dbReference type="Gene3D" id="1.10.620.20">
    <property type="entry name" value="Ribonucleotide Reductase, subunit A"/>
    <property type="match status" value="1"/>
</dbReference>
<accession>A0A328VHC4</accession>
<dbReference type="SUPFAM" id="SSF47240">
    <property type="entry name" value="Ferritin-like"/>
    <property type="match status" value="1"/>
</dbReference>
<evidence type="ECO:0000313" key="3">
    <source>
        <dbReference type="Proteomes" id="UP000248706"/>
    </source>
</evidence>
<name>A0A328VHC4_9CHLR</name>
<dbReference type="GO" id="GO:0009263">
    <property type="term" value="P:deoxyribonucleotide biosynthetic process"/>
    <property type="evidence" value="ECO:0007669"/>
    <property type="project" value="InterPro"/>
</dbReference>
<dbReference type="RefSeq" id="WP_112429728.1">
    <property type="nucleotide sequence ID" value="NZ_MCIF01000002.1"/>
</dbReference>
<dbReference type="Proteomes" id="UP000248706">
    <property type="component" value="Unassembled WGS sequence"/>
</dbReference>
<reference evidence="2 3" key="1">
    <citation type="submission" date="2016-08" db="EMBL/GenBank/DDBJ databases">
        <title>Analysis of Carbohydrate Active Enzymes in Thermogemmatispora T81 Reveals Carbohydrate Degradation Ability.</title>
        <authorList>
            <person name="Tomazini A."/>
            <person name="Lal S."/>
            <person name="Stott M."/>
            <person name="Henrissat B."/>
            <person name="Polikarpov I."/>
            <person name="Sparling R."/>
            <person name="Levin D.B."/>
        </authorList>
    </citation>
    <scope>NUCLEOTIDE SEQUENCE [LARGE SCALE GENOMIC DNA]</scope>
    <source>
        <strain evidence="2 3">T81</strain>
    </source>
</reference>
<sequence length="309" mass="35497">MAIDVSKASLRELGQLGGDAIIVGEIDDKLVNLPTYRELYQRWEKQQWSTQDIDFSADRQQWSQIEEAARPVHISGFVVFFQGEVSVTHTLIPYCAAAPKEEQRIFLTTQLVDEARHSIFFDRFFREALGFEGEDIEALLVQIRPLLRESERQILMEGLVEIGQRIQAQPEKLEHLVEGVTLYHIITEGTLALAGQRSMLNRNKRMGWYPGFQQGFNAIARDESRHVLFGVRFLRDMVQEDARYAGVIRDTIQKWMPQIHDILYLSDFQRALLSSFGEDPDELLRFGMSSLRKKLKVIGVPSDFLPAVA</sequence>
<dbReference type="OrthoDB" id="5500270at2"/>
<dbReference type="GO" id="GO:0016491">
    <property type="term" value="F:oxidoreductase activity"/>
    <property type="evidence" value="ECO:0007669"/>
    <property type="project" value="InterPro"/>
</dbReference>